<name>A0ABU0GQS7_9BACL</name>
<sequence length="51" mass="5835">MTAVIKEEKTMGATVKTYLEMYQEFIGGYKQYKMQKAVPAVKVEKTQNTAE</sequence>
<protein>
    <submittedName>
        <fullName evidence="1">Uncharacterized protein</fullName>
    </submittedName>
</protein>
<comment type="caution">
    <text evidence="1">The sequence shown here is derived from an EMBL/GenBank/DDBJ whole genome shotgun (WGS) entry which is preliminary data.</text>
</comment>
<organism evidence="1 2">
    <name type="scientific">Planomicrobium stackebrandtii</name>
    <dbReference type="NCBI Taxonomy" id="253160"/>
    <lineage>
        <taxon>Bacteria</taxon>
        <taxon>Bacillati</taxon>
        <taxon>Bacillota</taxon>
        <taxon>Bacilli</taxon>
        <taxon>Bacillales</taxon>
        <taxon>Caryophanaceae</taxon>
        <taxon>Planomicrobium</taxon>
    </lineage>
</organism>
<dbReference type="Proteomes" id="UP001241988">
    <property type="component" value="Unassembled WGS sequence"/>
</dbReference>
<evidence type="ECO:0000313" key="1">
    <source>
        <dbReference type="EMBL" id="MDQ0427418.1"/>
    </source>
</evidence>
<accession>A0ABU0GQS7</accession>
<dbReference type="RefSeq" id="WP_308785729.1">
    <property type="nucleotide sequence ID" value="NZ_JAUSWB010000001.1"/>
</dbReference>
<gene>
    <name evidence="1" type="ORF">QOZ98_000243</name>
</gene>
<evidence type="ECO:0000313" key="2">
    <source>
        <dbReference type="Proteomes" id="UP001241988"/>
    </source>
</evidence>
<proteinExistence type="predicted"/>
<dbReference type="EMBL" id="JAUSWB010000001">
    <property type="protein sequence ID" value="MDQ0427418.1"/>
    <property type="molecule type" value="Genomic_DNA"/>
</dbReference>
<reference evidence="1 2" key="1">
    <citation type="submission" date="2023-07" db="EMBL/GenBank/DDBJ databases">
        <title>Genomic Encyclopedia of Type Strains, Phase IV (KMG-IV): sequencing the most valuable type-strain genomes for metagenomic binning, comparative biology and taxonomic classification.</title>
        <authorList>
            <person name="Goeker M."/>
        </authorList>
    </citation>
    <scope>NUCLEOTIDE SEQUENCE [LARGE SCALE GENOMIC DNA]</scope>
    <source>
        <strain evidence="1 2">DSM 16419</strain>
    </source>
</reference>
<keyword evidence="2" id="KW-1185">Reference proteome</keyword>